<reference evidence="2 3" key="1">
    <citation type="submission" date="2014-12" db="EMBL/GenBank/DDBJ databases">
        <title>Mercury Reductase activity and rhizosphere competence traits in the genome of root associated Photobacterium halotolerans MELD1.</title>
        <authorList>
            <person name="Mathew D.C."/>
            <person name="Huang C.-C."/>
        </authorList>
    </citation>
    <scope>NUCLEOTIDE SEQUENCE [LARGE SCALE GENOMIC DNA]</scope>
    <source>
        <strain evidence="2 3">MELD1</strain>
    </source>
</reference>
<feature type="signal peptide" evidence="1">
    <location>
        <begin position="1"/>
        <end position="23"/>
    </location>
</feature>
<proteinExistence type="predicted"/>
<evidence type="ECO:0000313" key="2">
    <source>
        <dbReference type="EMBL" id="KKC98087.1"/>
    </source>
</evidence>
<dbReference type="STRING" id="265726.KY46_20280"/>
<keyword evidence="1" id="KW-0732">Signal</keyword>
<comment type="caution">
    <text evidence="2">The sequence shown here is derived from an EMBL/GenBank/DDBJ whole genome shotgun (WGS) entry which is preliminary data.</text>
</comment>
<organism evidence="2 3">
    <name type="scientific">Photobacterium halotolerans</name>
    <dbReference type="NCBI Taxonomy" id="265726"/>
    <lineage>
        <taxon>Bacteria</taxon>
        <taxon>Pseudomonadati</taxon>
        <taxon>Pseudomonadota</taxon>
        <taxon>Gammaproteobacteria</taxon>
        <taxon>Vibrionales</taxon>
        <taxon>Vibrionaceae</taxon>
        <taxon>Photobacterium</taxon>
    </lineage>
</organism>
<name>A0A0F5V7N4_9GAMM</name>
<dbReference type="OrthoDB" id="6708408at2"/>
<dbReference type="InterPro" id="IPR026387">
    <property type="entry name" value="OMP_w_GlyGly"/>
</dbReference>
<feature type="chain" id="PRO_5002496247" evidence="1">
    <location>
        <begin position="24"/>
        <end position="218"/>
    </location>
</feature>
<sequence>MKRNMLSAAAVAVAIAAAVPAQADMLLGGTVGADAWMSSAEINDAVDGGDKTIPSFYASFEHFIPLIPNARIAYANVESDAVAFKQTDFTLYYEILDNDLVAVDVGVSLIKFGDGEYNAQGHMQTFDDEWQPAIYGNAEVGIPMTPLAVFVEGNVGSFDDTSTLDAKAGMKFTIPLVAANLNLRGGYRVMDYDFDAIHNPAGSKVKLDGFFAGVEVDF</sequence>
<accession>A0A0F5V7N4</accession>
<dbReference type="NCBIfam" id="TIGR04219">
    <property type="entry name" value="OMP_w_GlyGly"/>
    <property type="match status" value="1"/>
</dbReference>
<dbReference type="EMBL" id="JWYV01000026">
    <property type="protein sequence ID" value="KKC98087.1"/>
    <property type="molecule type" value="Genomic_DNA"/>
</dbReference>
<evidence type="ECO:0000313" key="3">
    <source>
        <dbReference type="Proteomes" id="UP000033633"/>
    </source>
</evidence>
<gene>
    <name evidence="2" type="ORF">KY46_20280</name>
</gene>
<dbReference type="RefSeq" id="WP_046222412.1">
    <property type="nucleotide sequence ID" value="NZ_JWYV01000026.1"/>
</dbReference>
<dbReference type="PATRIC" id="fig|265726.11.peg.2859"/>
<protein>
    <submittedName>
        <fullName evidence="2">ABC-type Fe3+-hydroxamate transport system, periplasmic component</fullName>
    </submittedName>
</protein>
<evidence type="ECO:0000256" key="1">
    <source>
        <dbReference type="SAM" id="SignalP"/>
    </source>
</evidence>
<keyword evidence="3" id="KW-1185">Reference proteome</keyword>
<dbReference type="AlphaFoldDB" id="A0A0F5V7N4"/>
<dbReference type="Proteomes" id="UP000033633">
    <property type="component" value="Unassembled WGS sequence"/>
</dbReference>